<dbReference type="InterPro" id="IPR010982">
    <property type="entry name" value="Lambda_DNA-bd_dom_sf"/>
</dbReference>
<name>A0A8I1EBQ8_PSEPU</name>
<dbReference type="SUPFAM" id="SSF47413">
    <property type="entry name" value="lambda repressor-like DNA-binding domains"/>
    <property type="match status" value="1"/>
</dbReference>
<evidence type="ECO:0000313" key="4">
    <source>
        <dbReference type="Proteomes" id="UP000637061"/>
    </source>
</evidence>
<feature type="compositionally biased region" description="Polar residues" evidence="1">
    <location>
        <begin position="32"/>
        <end position="47"/>
    </location>
</feature>
<dbReference type="Gene3D" id="1.10.260.40">
    <property type="entry name" value="lambda repressor-like DNA-binding domains"/>
    <property type="match status" value="1"/>
</dbReference>
<protein>
    <submittedName>
        <fullName evidence="3">Helix-turn-helix transcriptional regulator</fullName>
    </submittedName>
</protein>
<reference evidence="3" key="1">
    <citation type="submission" date="2020-12" db="EMBL/GenBank/DDBJ databases">
        <title>Enhanced detection system for hospital associated transmission using whole genome sequencing surveillance.</title>
        <authorList>
            <person name="Harrison L.H."/>
            <person name="Van Tyne D."/>
            <person name="Marsh J.W."/>
            <person name="Griffith M.P."/>
            <person name="Snyder D.J."/>
            <person name="Cooper V.S."/>
            <person name="Mustapha M."/>
        </authorList>
    </citation>
    <scope>NUCLEOTIDE SEQUENCE</scope>
    <source>
        <strain evidence="3">PSB00042</strain>
    </source>
</reference>
<dbReference type="AlphaFoldDB" id="A0A8I1EBQ8"/>
<dbReference type="SMART" id="SM00530">
    <property type="entry name" value="HTH_XRE"/>
    <property type="match status" value="1"/>
</dbReference>
<dbReference type="Pfam" id="PF01381">
    <property type="entry name" value="HTH_3"/>
    <property type="match status" value="1"/>
</dbReference>
<dbReference type="Proteomes" id="UP000637061">
    <property type="component" value="Unassembled WGS sequence"/>
</dbReference>
<sequence>MQDNTAKILSSLLELKKLSQADLARATGVNQPTISRMLSPSTSNGTKSPGDRQVRPIANFFGISVDQLRGYEDLDIEGLRHIAQKEPAAFAGKEIDDPIGWLQLIRDIRDPEVLQALRNIAALFSKGAMTASDARCIEDITRRFHQSTPGYRREKAASA</sequence>
<dbReference type="EMBL" id="JAEHTE010000001">
    <property type="protein sequence ID" value="MBI6882358.1"/>
    <property type="molecule type" value="Genomic_DNA"/>
</dbReference>
<dbReference type="PROSITE" id="PS50943">
    <property type="entry name" value="HTH_CROC1"/>
    <property type="match status" value="1"/>
</dbReference>
<dbReference type="InterPro" id="IPR001387">
    <property type="entry name" value="Cro/C1-type_HTH"/>
</dbReference>
<comment type="caution">
    <text evidence="3">The sequence shown here is derived from an EMBL/GenBank/DDBJ whole genome shotgun (WGS) entry which is preliminary data.</text>
</comment>
<evidence type="ECO:0000256" key="1">
    <source>
        <dbReference type="SAM" id="MobiDB-lite"/>
    </source>
</evidence>
<proteinExistence type="predicted"/>
<feature type="domain" description="HTH cro/C1-type" evidence="2">
    <location>
        <begin position="9"/>
        <end position="68"/>
    </location>
</feature>
<gene>
    <name evidence="3" type="ORF">JEU22_00240</name>
</gene>
<dbReference type="CDD" id="cd00093">
    <property type="entry name" value="HTH_XRE"/>
    <property type="match status" value="1"/>
</dbReference>
<dbReference type="GO" id="GO:0003677">
    <property type="term" value="F:DNA binding"/>
    <property type="evidence" value="ECO:0007669"/>
    <property type="project" value="InterPro"/>
</dbReference>
<feature type="region of interest" description="Disordered" evidence="1">
    <location>
        <begin position="32"/>
        <end position="53"/>
    </location>
</feature>
<accession>A0A8I1EBQ8</accession>
<evidence type="ECO:0000259" key="2">
    <source>
        <dbReference type="PROSITE" id="PS50943"/>
    </source>
</evidence>
<evidence type="ECO:0000313" key="3">
    <source>
        <dbReference type="EMBL" id="MBI6882358.1"/>
    </source>
</evidence>
<dbReference type="RefSeq" id="WP_198745981.1">
    <property type="nucleotide sequence ID" value="NZ_JAEHTE010000001.1"/>
</dbReference>
<organism evidence="3 4">
    <name type="scientific">Pseudomonas putida</name>
    <name type="common">Arthrobacter siderocapsulatus</name>
    <dbReference type="NCBI Taxonomy" id="303"/>
    <lineage>
        <taxon>Bacteria</taxon>
        <taxon>Pseudomonadati</taxon>
        <taxon>Pseudomonadota</taxon>
        <taxon>Gammaproteobacteria</taxon>
        <taxon>Pseudomonadales</taxon>
        <taxon>Pseudomonadaceae</taxon>
        <taxon>Pseudomonas</taxon>
    </lineage>
</organism>